<evidence type="ECO:0000256" key="3">
    <source>
        <dbReference type="ARBA" id="ARBA00022722"/>
    </source>
</evidence>
<evidence type="ECO:0000256" key="2">
    <source>
        <dbReference type="ARBA" id="ARBA00022695"/>
    </source>
</evidence>
<dbReference type="GeneID" id="128311605"/>
<keyword evidence="2" id="KW-0548">Nucleotidyltransferase</keyword>
<dbReference type="InterPro" id="IPR036946">
    <property type="entry name" value="G_retro_matrix_sf"/>
</dbReference>
<dbReference type="InterPro" id="IPR001584">
    <property type="entry name" value="Integrase_cat-core"/>
</dbReference>
<dbReference type="Pfam" id="PF17921">
    <property type="entry name" value="Integrase_H2C2"/>
    <property type="match status" value="1"/>
</dbReference>
<dbReference type="InterPro" id="IPR036397">
    <property type="entry name" value="RNaseH_sf"/>
</dbReference>
<keyword evidence="6" id="KW-0695">RNA-directed DNA polymerase</keyword>
<dbReference type="Pfam" id="PF00665">
    <property type="entry name" value="rve"/>
    <property type="match status" value="1"/>
</dbReference>
<dbReference type="InterPro" id="IPR041588">
    <property type="entry name" value="Integrase_H2C2"/>
</dbReference>
<sequence length="577" mass="64181">MGQSQSTPLSLLVANFRDVKTRGQNLSLDIRRGKLITLCRSEWPTFGVGWPTEGTFCLPIIAKPTWDDCQQLLRILFTTEERERIQLEARNLVPGDDRRPTSNPDLINAAFPLTRPPQDEWDYNTAEAAETPETCIQGTEGLLRTLGTLGYRASAKKAQICKSEGLLLNPLRVIFTPPTALNPASLLPDPDMGTPLHDCADILAQVYGVREDLQDQPLSDADAIWFTDGSSFVHQGQRYVGAAVTSETEVVWAEALPAGTSAQKAELIALTQALKLGRDRKLTVYTDSRYAFATARVHGAIYRERGLLTAEGKDIRNKEEILALLAALWEPKKLTIVHCPGHQKTTDPISRGNNLAGQTAKNIAWPPAQLLTLQLPDPGPRELPPSPEYSESDIQWMSKLPMTRIKDGWWRDSKSSIILPDKLGWQVLEQIHRSTHLGSRRMLDLLRQTGLKIRNVSDKVDQVVTKCTVCQLNNASSNPQTTGVRQRGSRPGTYWEVDFTEVKPGKYGYTYLLVFVDTFSGWTEAFPTKNEMAQIVAKKILGEILPRYGFLVMIGSDNGPAFVSKPCRGSMKMYGPN</sequence>
<dbReference type="PANTHER" id="PTHR41694">
    <property type="entry name" value="ENDOGENOUS RETROVIRUS GROUP K MEMBER POL PROTEIN"/>
    <property type="match status" value="1"/>
</dbReference>
<dbReference type="PROSITE" id="PS50994">
    <property type="entry name" value="INTEGRASE"/>
    <property type="match status" value="1"/>
</dbReference>
<keyword evidence="5" id="KW-0378">Hydrolase</keyword>
<dbReference type="InterPro" id="IPR003036">
    <property type="entry name" value="Gag_P30"/>
</dbReference>
<dbReference type="InterPro" id="IPR008919">
    <property type="entry name" value="Retrov_capsid_N"/>
</dbReference>
<evidence type="ECO:0000313" key="10">
    <source>
        <dbReference type="RefSeq" id="XP_053058365.1"/>
    </source>
</evidence>
<name>A0ABM3NG29_ACIJB</name>
<dbReference type="RefSeq" id="XP_053058365.1">
    <property type="nucleotide sequence ID" value="XM_053202390.1"/>
</dbReference>
<dbReference type="CDD" id="cd09273">
    <property type="entry name" value="RNase_HI_RT_Bel"/>
    <property type="match status" value="1"/>
</dbReference>
<dbReference type="PROSITE" id="PS50879">
    <property type="entry name" value="RNASE_H_1"/>
    <property type="match status" value="1"/>
</dbReference>
<proteinExistence type="predicted"/>
<evidence type="ECO:0000313" key="11">
    <source>
        <dbReference type="RefSeq" id="XP_053058371.1"/>
    </source>
</evidence>
<evidence type="ECO:0000313" key="9">
    <source>
        <dbReference type="Proteomes" id="UP001652583"/>
    </source>
</evidence>
<dbReference type="Proteomes" id="UP001652583">
    <property type="component" value="Chromosome X"/>
</dbReference>
<keyword evidence="1" id="KW-0808">Transferase</keyword>
<dbReference type="InterPro" id="IPR010999">
    <property type="entry name" value="Retrovr_matrix"/>
</dbReference>
<evidence type="ECO:0000259" key="7">
    <source>
        <dbReference type="PROSITE" id="PS50879"/>
    </source>
</evidence>
<dbReference type="Pfam" id="PF00075">
    <property type="entry name" value="RNase_H"/>
    <property type="match status" value="1"/>
</dbReference>
<evidence type="ECO:0000256" key="6">
    <source>
        <dbReference type="ARBA" id="ARBA00022918"/>
    </source>
</evidence>
<reference evidence="9 10" key="1">
    <citation type="submission" date="2025-05" db="UniProtKB">
        <authorList>
            <consortium name="RefSeq"/>
        </authorList>
    </citation>
    <scope>NUCLEOTIDE SEQUENCE [LARGE SCALE GENOMIC DNA]</scope>
    <source>
        <tissue evidence="10 11">Blood</tissue>
    </source>
</reference>
<protein>
    <submittedName>
        <fullName evidence="10">Uncharacterized protein LOC128311604 isoform X1</fullName>
    </submittedName>
    <submittedName>
        <fullName evidence="11">Uncharacterized protein LOC128311605</fullName>
    </submittedName>
</protein>
<evidence type="ECO:0000256" key="4">
    <source>
        <dbReference type="ARBA" id="ARBA00022759"/>
    </source>
</evidence>
<evidence type="ECO:0000256" key="5">
    <source>
        <dbReference type="ARBA" id="ARBA00022801"/>
    </source>
</evidence>
<keyword evidence="9" id="KW-1185">Reference proteome</keyword>
<dbReference type="InterPro" id="IPR002156">
    <property type="entry name" value="RNaseH_domain"/>
</dbReference>
<dbReference type="Gene3D" id="3.30.420.10">
    <property type="entry name" value="Ribonuclease H-like superfamily/Ribonuclease H"/>
    <property type="match status" value="2"/>
</dbReference>
<evidence type="ECO:0000256" key="1">
    <source>
        <dbReference type="ARBA" id="ARBA00022679"/>
    </source>
</evidence>
<feature type="domain" description="Integrase catalytic" evidence="8">
    <location>
        <begin position="487"/>
        <end position="577"/>
    </location>
</feature>
<dbReference type="SUPFAM" id="SSF47836">
    <property type="entry name" value="Retroviral matrix proteins"/>
    <property type="match status" value="1"/>
</dbReference>
<accession>A0ABM3NG29</accession>
<gene>
    <name evidence="11" type="primary">LOC128311605</name>
    <name evidence="10" type="synonym">LOC128311604</name>
</gene>
<feature type="domain" description="RNase H type-1" evidence="7">
    <location>
        <begin position="219"/>
        <end position="365"/>
    </location>
</feature>
<dbReference type="Gene3D" id="1.10.340.70">
    <property type="match status" value="1"/>
</dbReference>
<dbReference type="Gene3D" id="1.10.150.180">
    <property type="entry name" value="Gamma-retroviral matrix domain"/>
    <property type="match status" value="1"/>
</dbReference>
<dbReference type="SUPFAM" id="SSF53098">
    <property type="entry name" value="Ribonuclease H-like"/>
    <property type="match status" value="2"/>
</dbReference>
<organism evidence="9 11">
    <name type="scientific">Acinonyx jubatus</name>
    <name type="common">Cheetah</name>
    <dbReference type="NCBI Taxonomy" id="32536"/>
    <lineage>
        <taxon>Eukaryota</taxon>
        <taxon>Metazoa</taxon>
        <taxon>Chordata</taxon>
        <taxon>Craniata</taxon>
        <taxon>Vertebrata</taxon>
        <taxon>Euteleostomi</taxon>
        <taxon>Mammalia</taxon>
        <taxon>Eutheria</taxon>
        <taxon>Laurasiatheria</taxon>
        <taxon>Carnivora</taxon>
        <taxon>Feliformia</taxon>
        <taxon>Felidae</taxon>
        <taxon>Felinae</taxon>
        <taxon>Acinonyx</taxon>
    </lineage>
</organism>
<keyword evidence="4" id="KW-0255">Endonuclease</keyword>
<keyword evidence="3" id="KW-0540">Nuclease</keyword>
<dbReference type="Pfam" id="PF02093">
    <property type="entry name" value="Gag_p30"/>
    <property type="match status" value="1"/>
</dbReference>
<evidence type="ECO:0000259" key="8">
    <source>
        <dbReference type="PROSITE" id="PS50994"/>
    </source>
</evidence>
<dbReference type="PANTHER" id="PTHR41694:SF5">
    <property type="entry name" value="RIBONUCLEASE H"/>
    <property type="match status" value="1"/>
</dbReference>
<dbReference type="InterPro" id="IPR012337">
    <property type="entry name" value="RNaseH-like_sf"/>
</dbReference>
<dbReference type="Gene3D" id="1.10.375.10">
    <property type="entry name" value="Human Immunodeficiency Virus Type 1 Capsid Protein"/>
    <property type="match status" value="1"/>
</dbReference>
<dbReference type="RefSeq" id="XP_053058371.1">
    <property type="nucleotide sequence ID" value="XM_053202396.1"/>
</dbReference>